<sequence length="736" mass="78443">MADGDANDATATAQGRVTGLIVPPPDIRAVVDKTAQFVARNGRSFERKIAGETVSAKFSFLKPSDPYHAYYEHKVSEWIEQNAQEAENPTVAQEEAQEAEPAAAPSAPEAPAAAETAEPAATDEPADPVNALVVVEKKAVETVTAKVAKKLKEKALTPPEPEKFKIKHPQLSALDQEIMYLTAQYTALSGKTFLAGLATREQRNPQFDFLKPTHALFAYFTALVESYTQVLAPTRENDEQQQQMKRIEEGMDRMKVLDRCVHKLEWVRTEQERKDAEAAESDAERLALAQIDWHDFVVVETITLDDAEEEEAAAAAAAAQAEADKGSDDDMDMDEDSDNDDADGAKPDIKVVEDYVPLASSSTAATSQPLLTVDGKTVSSAEANEHMRILLMNPKWREETQRHLEKQKESSYAAGTAIADSLRRFATKRADIFASSAEEEARLLQATSTPAPGAAFASQQDEMDDDGDDDEQQQQQQQPGPSTAGAPGAPGAAPGPFGQPPAQFQTPGYSGALMQHGLPPGVAPGMTGPPGTMGPPGMMMSAPGMRGPPGVGGPPGVARPPPGIMMMGPPGVSGMPPGLSGPPGVPPGVSGPPGVSMPGPPGAPGTAPGTSAPQSTDDSEPAAKRQRTDATPTLLPEAEFAALHPGTVRLVVNVPQEPEHSQWKLEGQTLSIEVDIKDNIRTVKEKIMSELNGMPVNKQQLKIPVGFLKDTLTCAHYNFVNGTPLELSVRQRGGRR</sequence>
<evidence type="ECO:0008006" key="12">
    <source>
        <dbReference type="Google" id="ProtNLM"/>
    </source>
</evidence>
<feature type="compositionally biased region" description="Low complexity" evidence="7">
    <location>
        <begin position="99"/>
        <end position="126"/>
    </location>
</feature>
<dbReference type="GO" id="GO:0045292">
    <property type="term" value="P:mRNA cis splicing, via spliceosome"/>
    <property type="evidence" value="ECO:0007669"/>
    <property type="project" value="InterPro"/>
</dbReference>
<dbReference type="GO" id="GO:0071013">
    <property type="term" value="C:catalytic step 2 spliceosome"/>
    <property type="evidence" value="ECO:0007669"/>
    <property type="project" value="TreeGrafter"/>
</dbReference>
<dbReference type="eggNOG" id="KOG0007">
    <property type="taxonomic scope" value="Eukaryota"/>
</dbReference>
<evidence type="ECO:0000256" key="2">
    <source>
        <dbReference type="ARBA" id="ARBA00022664"/>
    </source>
</evidence>
<evidence type="ECO:0000259" key="9">
    <source>
        <dbReference type="PROSITE" id="PS50128"/>
    </source>
</evidence>
<reference evidence="10" key="3">
    <citation type="submission" date="2015-02" db="UniProtKB">
        <authorList>
            <consortium name="EnsemblProtists"/>
        </authorList>
    </citation>
    <scope>IDENTIFICATION</scope>
    <source>
        <strain evidence="10">DAOM BR144</strain>
    </source>
</reference>
<feature type="compositionally biased region" description="Acidic residues" evidence="7">
    <location>
        <begin position="461"/>
        <end position="472"/>
    </location>
</feature>
<feature type="domain" description="Ubiquitin-like" evidence="8">
    <location>
        <begin position="648"/>
        <end position="734"/>
    </location>
</feature>
<evidence type="ECO:0000256" key="6">
    <source>
        <dbReference type="ARBA" id="ARBA00023242"/>
    </source>
</evidence>
<dbReference type="Gene3D" id="3.10.20.90">
    <property type="entry name" value="Phosphatidylinositol 3-kinase Catalytic Subunit, Chain A, domain 1"/>
    <property type="match status" value="1"/>
</dbReference>
<keyword evidence="3" id="KW-0747">Spliceosome</keyword>
<feature type="compositionally biased region" description="Acidic residues" evidence="7">
    <location>
        <begin position="329"/>
        <end position="342"/>
    </location>
</feature>
<name>K3WYH2_GLOUD</name>
<dbReference type="SUPFAM" id="SSF54236">
    <property type="entry name" value="Ubiquitin-like"/>
    <property type="match status" value="1"/>
</dbReference>
<dbReference type="GO" id="GO:0071004">
    <property type="term" value="C:U2-type prespliceosome"/>
    <property type="evidence" value="ECO:0007669"/>
    <property type="project" value="TreeGrafter"/>
</dbReference>
<evidence type="ECO:0000256" key="5">
    <source>
        <dbReference type="ARBA" id="ARBA00023187"/>
    </source>
</evidence>
<keyword evidence="6" id="KW-0539">Nucleus</keyword>
<dbReference type="InterPro" id="IPR000061">
    <property type="entry name" value="Surp"/>
</dbReference>
<dbReference type="OMA" id="HAYYRHR"/>
<dbReference type="Pfam" id="PF12230">
    <property type="entry name" value="PRP21_like_P"/>
    <property type="match status" value="1"/>
</dbReference>
<dbReference type="CDD" id="cd01800">
    <property type="entry name" value="Ubl_SF3a120"/>
    <property type="match status" value="1"/>
</dbReference>
<dbReference type="GO" id="GO:0003723">
    <property type="term" value="F:RNA binding"/>
    <property type="evidence" value="ECO:0007669"/>
    <property type="project" value="InterPro"/>
</dbReference>
<evidence type="ECO:0000256" key="7">
    <source>
        <dbReference type="SAM" id="MobiDB-lite"/>
    </source>
</evidence>
<organism evidence="10 11">
    <name type="scientific">Globisporangium ultimum (strain ATCC 200006 / CBS 805.95 / DAOM BR144)</name>
    <name type="common">Pythium ultimum</name>
    <dbReference type="NCBI Taxonomy" id="431595"/>
    <lineage>
        <taxon>Eukaryota</taxon>
        <taxon>Sar</taxon>
        <taxon>Stramenopiles</taxon>
        <taxon>Oomycota</taxon>
        <taxon>Peronosporomycetes</taxon>
        <taxon>Pythiales</taxon>
        <taxon>Pythiaceae</taxon>
        <taxon>Globisporangium</taxon>
    </lineage>
</organism>
<dbReference type="Proteomes" id="UP000019132">
    <property type="component" value="Unassembled WGS sequence"/>
</dbReference>
<accession>K3WYH2</accession>
<reference evidence="11" key="1">
    <citation type="journal article" date="2010" name="Genome Biol.">
        <title>Genome sequence of the necrotrophic plant pathogen Pythium ultimum reveals original pathogenicity mechanisms and effector repertoire.</title>
        <authorList>
            <person name="Levesque C.A."/>
            <person name="Brouwer H."/>
            <person name="Cano L."/>
            <person name="Hamilton J.P."/>
            <person name="Holt C."/>
            <person name="Huitema E."/>
            <person name="Raffaele S."/>
            <person name="Robideau G.P."/>
            <person name="Thines M."/>
            <person name="Win J."/>
            <person name="Zerillo M.M."/>
            <person name="Beakes G.W."/>
            <person name="Boore J.L."/>
            <person name="Busam D."/>
            <person name="Dumas B."/>
            <person name="Ferriera S."/>
            <person name="Fuerstenberg S.I."/>
            <person name="Gachon C.M."/>
            <person name="Gaulin E."/>
            <person name="Govers F."/>
            <person name="Grenville-Briggs L."/>
            <person name="Horner N."/>
            <person name="Hostetler J."/>
            <person name="Jiang R.H."/>
            <person name="Johnson J."/>
            <person name="Krajaejun T."/>
            <person name="Lin H."/>
            <person name="Meijer H.J."/>
            <person name="Moore B."/>
            <person name="Morris P."/>
            <person name="Phuntmart V."/>
            <person name="Puiu D."/>
            <person name="Shetty J."/>
            <person name="Stajich J.E."/>
            <person name="Tripathy S."/>
            <person name="Wawra S."/>
            <person name="van West P."/>
            <person name="Whitty B.R."/>
            <person name="Coutinho P.M."/>
            <person name="Henrissat B."/>
            <person name="Martin F."/>
            <person name="Thomas P.D."/>
            <person name="Tyler B.M."/>
            <person name="De Vries R.P."/>
            <person name="Kamoun S."/>
            <person name="Yandell M."/>
            <person name="Tisserat N."/>
            <person name="Buell C.R."/>
        </authorList>
    </citation>
    <scope>NUCLEOTIDE SEQUENCE</scope>
    <source>
        <strain evidence="11">DAOM:BR144</strain>
    </source>
</reference>
<dbReference type="SMART" id="SM00648">
    <property type="entry name" value="SWAP"/>
    <property type="match status" value="2"/>
</dbReference>
<feature type="region of interest" description="Disordered" evidence="7">
    <location>
        <begin position="569"/>
        <end position="632"/>
    </location>
</feature>
<protein>
    <recommendedName>
        <fullName evidence="12">SURP motif domain-containing protein</fullName>
    </recommendedName>
</protein>
<dbReference type="Gene3D" id="1.10.10.790">
    <property type="entry name" value="Surp module"/>
    <property type="match status" value="2"/>
</dbReference>
<dbReference type="AlphaFoldDB" id="K3WYH2"/>
<dbReference type="STRING" id="431595.K3WYH2"/>
<evidence type="ECO:0000256" key="3">
    <source>
        <dbReference type="ARBA" id="ARBA00022728"/>
    </source>
</evidence>
<dbReference type="EnsemblProtists" id="PYU1_T010021">
    <property type="protein sequence ID" value="PYU1_T010021"/>
    <property type="gene ID" value="PYU1_G010001"/>
</dbReference>
<dbReference type="FunFam" id="1.10.10.790:FF:000002">
    <property type="entry name" value="Splicing factor 3A subunit 1"/>
    <property type="match status" value="1"/>
</dbReference>
<dbReference type="PROSITE" id="PS50128">
    <property type="entry name" value="SURP"/>
    <property type="match status" value="2"/>
</dbReference>
<keyword evidence="5" id="KW-0508">mRNA splicing</keyword>
<feature type="compositionally biased region" description="Low complexity" evidence="7">
    <location>
        <begin position="519"/>
        <end position="536"/>
    </location>
</feature>
<evidence type="ECO:0000256" key="1">
    <source>
        <dbReference type="ARBA" id="ARBA00004123"/>
    </source>
</evidence>
<feature type="domain" description="SURP motif" evidence="9">
    <location>
        <begin position="30"/>
        <end position="71"/>
    </location>
</feature>
<dbReference type="InterPro" id="IPR000626">
    <property type="entry name" value="Ubiquitin-like_dom"/>
</dbReference>
<dbReference type="PROSITE" id="PS50053">
    <property type="entry name" value="UBIQUITIN_2"/>
    <property type="match status" value="1"/>
</dbReference>
<feature type="domain" description="SURP motif" evidence="9">
    <location>
        <begin position="178"/>
        <end position="220"/>
    </location>
</feature>
<dbReference type="GO" id="GO:0000381">
    <property type="term" value="P:regulation of alternative mRNA splicing, via spliceosome"/>
    <property type="evidence" value="ECO:0007669"/>
    <property type="project" value="TreeGrafter"/>
</dbReference>
<feature type="compositionally biased region" description="Low complexity" evidence="7">
    <location>
        <begin position="604"/>
        <end position="613"/>
    </location>
</feature>
<dbReference type="InterPro" id="IPR035563">
    <property type="entry name" value="SF3As1_ubi"/>
</dbReference>
<dbReference type="InParanoid" id="K3WYH2"/>
<dbReference type="InterPro" id="IPR045146">
    <property type="entry name" value="SF3A1"/>
</dbReference>
<evidence type="ECO:0000259" key="8">
    <source>
        <dbReference type="PROSITE" id="PS50053"/>
    </source>
</evidence>
<feature type="region of interest" description="Disordered" evidence="7">
    <location>
        <begin position="83"/>
        <end position="126"/>
    </location>
</feature>
<keyword evidence="2" id="KW-0507">mRNA processing</keyword>
<dbReference type="InterPro" id="IPR029071">
    <property type="entry name" value="Ubiquitin-like_domsf"/>
</dbReference>
<dbReference type="Pfam" id="PF01805">
    <property type="entry name" value="Surp"/>
    <property type="match status" value="2"/>
</dbReference>
<evidence type="ECO:0000313" key="10">
    <source>
        <dbReference type="EnsemblProtists" id="PYU1_T010021"/>
    </source>
</evidence>
<dbReference type="GO" id="GO:0005686">
    <property type="term" value="C:U2 snRNP"/>
    <property type="evidence" value="ECO:0007669"/>
    <property type="project" value="TreeGrafter"/>
</dbReference>
<feature type="region of interest" description="Disordered" evidence="7">
    <location>
        <begin position="309"/>
        <end position="347"/>
    </location>
</feature>
<keyword evidence="4" id="KW-0677">Repeat</keyword>
<dbReference type="EMBL" id="GL376624">
    <property type="status" value="NOT_ANNOTATED_CDS"/>
    <property type="molecule type" value="Genomic_DNA"/>
</dbReference>
<dbReference type="SUPFAM" id="SSF109905">
    <property type="entry name" value="Surp module (SWAP domain)"/>
    <property type="match status" value="2"/>
</dbReference>
<dbReference type="InterPro" id="IPR022030">
    <property type="entry name" value="SF3A1_dom"/>
</dbReference>
<feature type="region of interest" description="Disordered" evidence="7">
    <location>
        <begin position="446"/>
        <end position="536"/>
    </location>
</feature>
<evidence type="ECO:0000256" key="4">
    <source>
        <dbReference type="ARBA" id="ARBA00022737"/>
    </source>
</evidence>
<dbReference type="HOGENOM" id="CLU_013259_1_1_1"/>
<dbReference type="PANTHER" id="PTHR15316:SF1">
    <property type="entry name" value="SPLICING FACTOR 3A SUBUNIT 1"/>
    <property type="match status" value="1"/>
</dbReference>
<dbReference type="VEuPathDB" id="FungiDB:PYU1_G010001"/>
<dbReference type="InterPro" id="IPR035967">
    <property type="entry name" value="SWAP/Surp_sf"/>
</dbReference>
<feature type="compositionally biased region" description="Low complexity" evidence="7">
    <location>
        <begin position="569"/>
        <end position="578"/>
    </location>
</feature>
<evidence type="ECO:0000313" key="11">
    <source>
        <dbReference type="Proteomes" id="UP000019132"/>
    </source>
</evidence>
<keyword evidence="11" id="KW-1185">Reference proteome</keyword>
<reference evidence="11" key="2">
    <citation type="submission" date="2010-04" db="EMBL/GenBank/DDBJ databases">
        <authorList>
            <person name="Buell R."/>
            <person name="Hamilton J."/>
            <person name="Hostetler J."/>
        </authorList>
    </citation>
    <scope>NUCLEOTIDE SEQUENCE [LARGE SCALE GENOMIC DNA]</scope>
    <source>
        <strain evidence="11">DAOM:BR144</strain>
    </source>
</reference>
<feature type="compositionally biased region" description="Low complexity" evidence="7">
    <location>
        <begin position="473"/>
        <end position="508"/>
    </location>
</feature>
<dbReference type="FunCoup" id="K3WYH2">
    <property type="interactions" value="566"/>
</dbReference>
<dbReference type="PANTHER" id="PTHR15316">
    <property type="entry name" value="SPLICEOSOME ASSOCIATED PROTEIN 114/SWAP SPLICING FACTOR-RELATED"/>
    <property type="match status" value="1"/>
</dbReference>
<dbReference type="FunFam" id="1.10.10.790:FF:000001">
    <property type="entry name" value="Splicing factor 3a, subunit 1"/>
    <property type="match status" value="1"/>
</dbReference>
<comment type="subcellular location">
    <subcellularLocation>
        <location evidence="1">Nucleus</location>
    </subcellularLocation>
</comment>
<feature type="compositionally biased region" description="Pro residues" evidence="7">
    <location>
        <begin position="579"/>
        <end position="590"/>
    </location>
</feature>
<proteinExistence type="predicted"/>